<name>A7TMC0_VANPO</name>
<keyword evidence="3" id="KW-1185">Reference proteome</keyword>
<dbReference type="InParanoid" id="A7TMC0"/>
<feature type="region of interest" description="Disordered" evidence="1">
    <location>
        <begin position="283"/>
        <end position="396"/>
    </location>
</feature>
<dbReference type="OMA" id="YNEQDTA"/>
<dbReference type="RefSeq" id="XP_001644472.1">
    <property type="nucleotide sequence ID" value="XM_001644422.1"/>
</dbReference>
<dbReference type="KEGG" id="vpo:Kpol_520p37"/>
<dbReference type="eggNOG" id="ENOG502S0NG">
    <property type="taxonomic scope" value="Eukaryota"/>
</dbReference>
<feature type="compositionally biased region" description="Basic and acidic residues" evidence="1">
    <location>
        <begin position="344"/>
        <end position="355"/>
    </location>
</feature>
<gene>
    <name evidence="2" type="ORF">Kpol_520p37</name>
</gene>
<dbReference type="PhylomeDB" id="A7TMC0"/>
<proteinExistence type="predicted"/>
<reference evidence="2 3" key="1">
    <citation type="journal article" date="2007" name="Proc. Natl. Acad. Sci. U.S.A.">
        <title>Independent sorting-out of thousands of duplicated gene pairs in two yeast species descended from a whole-genome duplication.</title>
        <authorList>
            <person name="Scannell D.R."/>
            <person name="Frank A.C."/>
            <person name="Conant G.C."/>
            <person name="Byrne K.P."/>
            <person name="Woolfit M."/>
            <person name="Wolfe K.H."/>
        </authorList>
    </citation>
    <scope>NUCLEOTIDE SEQUENCE [LARGE SCALE GENOMIC DNA]</scope>
    <source>
        <strain evidence="3">ATCC 22028 / DSM 70294 / BCRC 21397 / CBS 2163 / NBRC 10782 / NRRL Y-8283 / UCD 57-17</strain>
    </source>
</reference>
<dbReference type="GO" id="GO:0006310">
    <property type="term" value="P:DNA recombination"/>
    <property type="evidence" value="ECO:0007669"/>
    <property type="project" value="EnsemblFungi"/>
</dbReference>
<accession>A7TMC0</accession>
<evidence type="ECO:0000313" key="3">
    <source>
        <dbReference type="Proteomes" id="UP000000267"/>
    </source>
</evidence>
<protein>
    <submittedName>
        <fullName evidence="2">Uncharacterized protein</fullName>
    </submittedName>
</protein>
<evidence type="ECO:0000313" key="2">
    <source>
        <dbReference type="EMBL" id="EDO16614.1"/>
    </source>
</evidence>
<dbReference type="STRING" id="436907.A7TMC0"/>
<feature type="region of interest" description="Disordered" evidence="1">
    <location>
        <begin position="258"/>
        <end position="277"/>
    </location>
</feature>
<dbReference type="GO" id="GO:0000781">
    <property type="term" value="C:chromosome, telomeric region"/>
    <property type="evidence" value="ECO:0007669"/>
    <property type="project" value="EnsemblFungi"/>
</dbReference>
<dbReference type="GO" id="GO:0060090">
    <property type="term" value="F:molecular adaptor activity"/>
    <property type="evidence" value="ECO:0007669"/>
    <property type="project" value="EnsemblFungi"/>
</dbReference>
<feature type="compositionally biased region" description="Acidic residues" evidence="1">
    <location>
        <begin position="288"/>
        <end position="327"/>
    </location>
</feature>
<dbReference type="Proteomes" id="UP000000267">
    <property type="component" value="Unassembled WGS sequence"/>
</dbReference>
<dbReference type="HOGENOM" id="CLU_054999_1_0_1"/>
<dbReference type="FunCoup" id="A7TMC0">
    <property type="interactions" value="104"/>
</dbReference>
<dbReference type="GeneID" id="5544777"/>
<dbReference type="AlphaFoldDB" id="A7TMC0"/>
<dbReference type="GO" id="GO:0000446">
    <property type="term" value="C:nucleoplasmic THO complex"/>
    <property type="evidence" value="ECO:0007669"/>
    <property type="project" value="EnsemblFungi"/>
</dbReference>
<organism evidence="3">
    <name type="scientific">Vanderwaltozyma polyspora (strain ATCC 22028 / DSM 70294 / BCRC 21397 / CBS 2163 / NBRC 10782 / NRRL Y-8283 / UCD 57-17)</name>
    <name type="common">Kluyveromyces polysporus</name>
    <dbReference type="NCBI Taxonomy" id="436907"/>
    <lineage>
        <taxon>Eukaryota</taxon>
        <taxon>Fungi</taxon>
        <taxon>Dikarya</taxon>
        <taxon>Ascomycota</taxon>
        <taxon>Saccharomycotina</taxon>
        <taxon>Saccharomycetes</taxon>
        <taxon>Saccharomycetales</taxon>
        <taxon>Saccharomycetaceae</taxon>
        <taxon>Vanderwaltozyma</taxon>
    </lineage>
</organism>
<feature type="compositionally biased region" description="Acidic residues" evidence="1">
    <location>
        <begin position="262"/>
        <end position="275"/>
    </location>
</feature>
<sequence length="396" mass="46267">MVSTVSLTAQQVRLVNMKVDYSENDSSFNSYLDVVNKVMKLSNTILRGELPEDGDGSSENSQKVNFDKDSIKELKQLAELRYLELQTSLETKKTIYENWEQSNESIVKRLSSDALNKNKPMLEKYKSELQQRMFRIREMYNAVKKINREVEALVVSKTTLMVTYQEWVDKLGKEFTDKLIARQYLKPFNREVEGKYKVFDNFNRTPEELKKSNEAMKVDIEKLTVDLTEYKDKWLKDADVFSKVSSLLMQELENRNIKLDTNEEEEEEEDEEEDEDRRRYLLNKEIEGEMDNEMNNEIEDEMADMELDNDINEDPEGDMDDEDEEHEEHDGNITSEEQDDEALSEEHLDDEHVSEEPMDEPTPEGSGSPEELKDGSNDIPVDINEEKDYGSDVEMS</sequence>
<dbReference type="GO" id="GO:0000445">
    <property type="term" value="C:THO complex part of transcription export complex"/>
    <property type="evidence" value="ECO:0007669"/>
    <property type="project" value="EnsemblFungi"/>
</dbReference>
<dbReference type="OrthoDB" id="4035165at2759"/>
<dbReference type="EMBL" id="DS480421">
    <property type="protein sequence ID" value="EDO16614.1"/>
    <property type="molecule type" value="Genomic_DNA"/>
</dbReference>
<dbReference type="GO" id="GO:0003676">
    <property type="term" value="F:nucleic acid binding"/>
    <property type="evidence" value="ECO:0007669"/>
    <property type="project" value="EnsemblFungi"/>
</dbReference>
<dbReference type="GO" id="GO:0006368">
    <property type="term" value="P:transcription elongation by RNA polymerase II"/>
    <property type="evidence" value="ECO:0007669"/>
    <property type="project" value="EnsemblFungi"/>
</dbReference>
<evidence type="ECO:0000256" key="1">
    <source>
        <dbReference type="SAM" id="MobiDB-lite"/>
    </source>
</evidence>
<dbReference type="GO" id="GO:0006406">
    <property type="term" value="P:mRNA export from nucleus"/>
    <property type="evidence" value="ECO:0007669"/>
    <property type="project" value="EnsemblFungi"/>
</dbReference>